<sequence>MDELLTTSLLTSLLCEFPDHRASEFQSRTNNWSGPLPTTPSLNRTRKRDRPTPCQCMCKSSHPWLNSQKC</sequence>
<dbReference type="Proteomes" id="UP000887572">
    <property type="component" value="Unplaced"/>
</dbReference>
<feature type="region of interest" description="Disordered" evidence="1">
    <location>
        <begin position="26"/>
        <end position="52"/>
    </location>
</feature>
<organism evidence="2 3">
    <name type="scientific">Globodera rostochiensis</name>
    <name type="common">Golden nematode worm</name>
    <name type="synonym">Heterodera rostochiensis</name>
    <dbReference type="NCBI Taxonomy" id="31243"/>
    <lineage>
        <taxon>Eukaryota</taxon>
        <taxon>Metazoa</taxon>
        <taxon>Ecdysozoa</taxon>
        <taxon>Nematoda</taxon>
        <taxon>Chromadorea</taxon>
        <taxon>Rhabditida</taxon>
        <taxon>Tylenchina</taxon>
        <taxon>Tylenchomorpha</taxon>
        <taxon>Tylenchoidea</taxon>
        <taxon>Heteroderidae</taxon>
        <taxon>Heteroderinae</taxon>
        <taxon>Globodera</taxon>
    </lineage>
</organism>
<dbReference type="WBParaSite" id="Gr19_v10_g15377.t1">
    <property type="protein sequence ID" value="Gr19_v10_g15377.t1"/>
    <property type="gene ID" value="Gr19_v10_g15377"/>
</dbReference>
<evidence type="ECO:0000313" key="3">
    <source>
        <dbReference type="WBParaSite" id="Gr19_v10_g15377.t1"/>
    </source>
</evidence>
<accession>A0A914H9U1</accession>
<proteinExistence type="predicted"/>
<protein>
    <submittedName>
        <fullName evidence="3">Uncharacterized protein</fullName>
    </submittedName>
</protein>
<dbReference type="AlphaFoldDB" id="A0A914H9U1"/>
<name>A0A914H9U1_GLORO</name>
<evidence type="ECO:0000313" key="2">
    <source>
        <dbReference type="Proteomes" id="UP000887572"/>
    </source>
</evidence>
<keyword evidence="2" id="KW-1185">Reference proteome</keyword>
<evidence type="ECO:0000256" key="1">
    <source>
        <dbReference type="SAM" id="MobiDB-lite"/>
    </source>
</evidence>
<reference evidence="3" key="1">
    <citation type="submission" date="2022-11" db="UniProtKB">
        <authorList>
            <consortium name="WormBaseParasite"/>
        </authorList>
    </citation>
    <scope>IDENTIFICATION</scope>
</reference>